<keyword evidence="2" id="KW-0479">Metal-binding</keyword>
<dbReference type="PROSITE" id="PS51379">
    <property type="entry name" value="4FE4S_FER_2"/>
    <property type="match status" value="2"/>
</dbReference>
<evidence type="ECO:0000313" key="6">
    <source>
        <dbReference type="EMBL" id="MBW4866774.1"/>
    </source>
</evidence>
<dbReference type="NCBIfam" id="NF038196">
    <property type="entry name" value="ferrodoxin_EFR1"/>
    <property type="match status" value="1"/>
</dbReference>
<dbReference type="InterPro" id="IPR001226">
    <property type="entry name" value="Flavodoxin_CS"/>
</dbReference>
<dbReference type="SUPFAM" id="SSF54862">
    <property type="entry name" value="4Fe-4S ferredoxins"/>
    <property type="match status" value="1"/>
</dbReference>
<dbReference type="InterPro" id="IPR017900">
    <property type="entry name" value="4Fe4S_Fe_S_CS"/>
</dbReference>
<evidence type="ECO:0000256" key="2">
    <source>
        <dbReference type="ARBA" id="ARBA00022723"/>
    </source>
</evidence>
<dbReference type="GO" id="GO:0010181">
    <property type="term" value="F:FMN binding"/>
    <property type="evidence" value="ECO:0007669"/>
    <property type="project" value="InterPro"/>
</dbReference>
<dbReference type="GO" id="GO:0046872">
    <property type="term" value="F:metal ion binding"/>
    <property type="evidence" value="ECO:0007669"/>
    <property type="project" value="UniProtKB-KW"/>
</dbReference>
<dbReference type="InterPro" id="IPR017896">
    <property type="entry name" value="4Fe4S_Fe-S-bd"/>
</dbReference>
<comment type="caution">
    <text evidence="6">The sequence shown here is derived from an EMBL/GenBank/DDBJ whole genome shotgun (WGS) entry which is preliminary data.</text>
</comment>
<evidence type="ECO:0000259" key="5">
    <source>
        <dbReference type="PROSITE" id="PS51379"/>
    </source>
</evidence>
<dbReference type="Pfam" id="PF13237">
    <property type="entry name" value="Fer4_10"/>
    <property type="match status" value="1"/>
</dbReference>
<feature type="domain" description="4Fe-4S ferredoxin-type" evidence="5">
    <location>
        <begin position="222"/>
        <end position="252"/>
    </location>
</feature>
<evidence type="ECO:0000256" key="3">
    <source>
        <dbReference type="ARBA" id="ARBA00023004"/>
    </source>
</evidence>
<dbReference type="InterPro" id="IPR047964">
    <property type="entry name" value="EFR1-like"/>
</dbReference>
<keyword evidence="3" id="KW-0408">Iron</keyword>
<dbReference type="EMBL" id="JAHXRF010000021">
    <property type="protein sequence ID" value="MBW4866774.1"/>
    <property type="molecule type" value="Genomic_DNA"/>
</dbReference>
<gene>
    <name evidence="6" type="ORF">KZY68_12350</name>
</gene>
<evidence type="ECO:0000256" key="1">
    <source>
        <dbReference type="ARBA" id="ARBA00001917"/>
    </source>
</evidence>
<dbReference type="AlphaFoldDB" id="A0AAW4NTY2"/>
<organism evidence="6 7">
    <name type="scientific">Segatella salivae</name>
    <dbReference type="NCBI Taxonomy" id="228604"/>
    <lineage>
        <taxon>Bacteria</taxon>
        <taxon>Pseudomonadati</taxon>
        <taxon>Bacteroidota</taxon>
        <taxon>Bacteroidia</taxon>
        <taxon>Bacteroidales</taxon>
        <taxon>Prevotellaceae</taxon>
        <taxon>Segatella</taxon>
    </lineage>
</organism>
<dbReference type="Gene3D" id="3.30.70.20">
    <property type="match status" value="1"/>
</dbReference>
<dbReference type="SUPFAM" id="SSF52218">
    <property type="entry name" value="Flavoproteins"/>
    <property type="match status" value="1"/>
</dbReference>
<dbReference type="Gene3D" id="3.40.50.360">
    <property type="match status" value="1"/>
</dbReference>
<dbReference type="Proteomes" id="UP001196873">
    <property type="component" value="Unassembled WGS sequence"/>
</dbReference>
<dbReference type="GO" id="GO:0009055">
    <property type="term" value="F:electron transfer activity"/>
    <property type="evidence" value="ECO:0007669"/>
    <property type="project" value="InterPro"/>
</dbReference>
<feature type="domain" description="4Fe-4S ferredoxin-type" evidence="5">
    <location>
        <begin position="192"/>
        <end position="221"/>
    </location>
</feature>
<evidence type="ECO:0000256" key="4">
    <source>
        <dbReference type="ARBA" id="ARBA00023014"/>
    </source>
</evidence>
<protein>
    <submittedName>
        <fullName evidence="6">EFR1 family ferrodoxin</fullName>
    </submittedName>
</protein>
<sequence>MIFYFSATGNTLWAAQRVAQVTGERLLSVAKLIKSQHAFALEKDERVGFIYPIYGWRPPVIMREFVRKLTLTTQQPSDNLSLHYCFALCTAGDDIGLSMDYLNSDLKTVGLQTNATFSLKMPNTYVGLPFMDIDSEEVIHKKREIAEVQLREYCEQIFDRIHCKNQRNHSHWPRINSNILGAFFVNKLITDKPFHVEKQRCVKCGICANVCPVDNIEGGHGLMPKWKHTNRCLTCFACYHHCPHHAIEYGRQTLHKGQYVFK</sequence>
<dbReference type="InterPro" id="IPR029039">
    <property type="entry name" value="Flavoprotein-like_sf"/>
</dbReference>
<evidence type="ECO:0000313" key="7">
    <source>
        <dbReference type="Proteomes" id="UP001196873"/>
    </source>
</evidence>
<reference evidence="6" key="1">
    <citation type="submission" date="2021-07" db="EMBL/GenBank/DDBJ databases">
        <title>Genomic diversity and antimicrobial resistance of Prevotella spp. isolated from chronic lung disease airways.</title>
        <authorList>
            <person name="Webb K.A."/>
            <person name="Olagoke O.S."/>
            <person name="Baird T."/>
            <person name="Neill J."/>
            <person name="Pham A."/>
            <person name="Wells T.J."/>
            <person name="Ramsay K.A."/>
            <person name="Bell S.C."/>
            <person name="Sarovich D.S."/>
            <person name="Price E.P."/>
        </authorList>
    </citation>
    <scope>NUCLEOTIDE SEQUENCE</scope>
    <source>
        <strain evidence="6">SCHI0047.S.3</strain>
    </source>
</reference>
<dbReference type="GO" id="GO:0051536">
    <property type="term" value="F:iron-sulfur cluster binding"/>
    <property type="evidence" value="ECO:0007669"/>
    <property type="project" value="UniProtKB-KW"/>
</dbReference>
<dbReference type="PROSITE" id="PS00198">
    <property type="entry name" value="4FE4S_FER_1"/>
    <property type="match status" value="2"/>
</dbReference>
<dbReference type="PROSITE" id="PS00201">
    <property type="entry name" value="FLAVODOXIN"/>
    <property type="match status" value="1"/>
</dbReference>
<name>A0AAW4NTY2_9BACT</name>
<proteinExistence type="predicted"/>
<dbReference type="Pfam" id="PF12724">
    <property type="entry name" value="Flavodoxin_5"/>
    <property type="match status" value="1"/>
</dbReference>
<comment type="cofactor">
    <cofactor evidence="1">
        <name>FMN</name>
        <dbReference type="ChEBI" id="CHEBI:58210"/>
    </cofactor>
</comment>
<keyword evidence="4" id="KW-0411">Iron-sulfur</keyword>
<dbReference type="RefSeq" id="WP_007133572.1">
    <property type="nucleotide sequence ID" value="NZ_CABKPN010000001.1"/>
</dbReference>
<dbReference type="InterPro" id="IPR026816">
    <property type="entry name" value="Flavodoxin_dom"/>
</dbReference>
<accession>A0AAW4NTY2</accession>